<keyword evidence="8 11" id="KW-0350">Heme biosynthesis</keyword>
<gene>
    <name evidence="11" type="primary">ctaA</name>
    <name evidence="12" type="ORF">ACFSJF_06870</name>
</gene>
<comment type="subunit">
    <text evidence="11">Interacts with CtaB.</text>
</comment>
<evidence type="ECO:0000256" key="3">
    <source>
        <dbReference type="ARBA" id="ARBA00022692"/>
    </source>
</evidence>
<comment type="pathway">
    <text evidence="11">Porphyrin-containing compound metabolism; heme A biosynthesis; heme A from heme O: step 1/1.</text>
</comment>
<comment type="subcellular location">
    <subcellularLocation>
        <location evidence="11">Cell membrane</location>
        <topology evidence="11">Multi-pass membrane protein</topology>
    </subcellularLocation>
    <subcellularLocation>
        <location evidence="1">Membrane</location>
        <topology evidence="1">Multi-pass membrane protein</topology>
    </subcellularLocation>
</comment>
<feature type="transmembrane region" description="Helical" evidence="11">
    <location>
        <begin position="244"/>
        <end position="269"/>
    </location>
</feature>
<sequence>MIKILKWLSVVASTGMIFILIGGALVTKTESGAGCGASWPLCNGEFIPKDITPELIIELSHRLVSGSVGFIVLLLSFLSWKHIGYIREVKFLSFLSLFFLVLQGLIGAAAVIWGQSDFVLAAHFGISLISFAAVFLLMLLIFEIDQKFDANSLHIKKRHRMEIYALTIYTLLVVYTGALVRHTNANLVCGDWPFCTNYTPFAFSDYSLEQWIQMGHRLAAGILFIWTVLLFIRMVKQYRHSRVMLWGWTTVLILISLQVFFGAMIIFTLLNLGIALLHALVISCYFAMLSYFILLSSRSAAMEKRNENTNHSNGFTKIK</sequence>
<keyword evidence="7 11" id="KW-0408">Iron</keyword>
<evidence type="ECO:0000256" key="1">
    <source>
        <dbReference type="ARBA" id="ARBA00004141"/>
    </source>
</evidence>
<keyword evidence="9 11" id="KW-0472">Membrane</keyword>
<keyword evidence="10" id="KW-1015">Disulfide bond</keyword>
<comment type="caution">
    <text evidence="12">The sequence shown here is derived from an EMBL/GenBank/DDBJ whole genome shotgun (WGS) entry which is preliminary data.</text>
</comment>
<evidence type="ECO:0000256" key="11">
    <source>
        <dbReference type="HAMAP-Rule" id="MF_01664"/>
    </source>
</evidence>
<dbReference type="InterPro" id="IPR003780">
    <property type="entry name" value="COX15/CtaA_fam"/>
</dbReference>
<comment type="catalytic activity">
    <reaction evidence="11">
        <text>Fe(II)-heme o + 2 A + H2O = Fe(II)-heme a + 2 AH2</text>
        <dbReference type="Rhea" id="RHEA:63388"/>
        <dbReference type="ChEBI" id="CHEBI:13193"/>
        <dbReference type="ChEBI" id="CHEBI:15377"/>
        <dbReference type="ChEBI" id="CHEBI:17499"/>
        <dbReference type="ChEBI" id="CHEBI:60530"/>
        <dbReference type="ChEBI" id="CHEBI:61715"/>
        <dbReference type="EC" id="1.17.99.9"/>
    </reaction>
</comment>
<dbReference type="PANTHER" id="PTHR35457">
    <property type="entry name" value="HEME A SYNTHASE"/>
    <property type="match status" value="1"/>
</dbReference>
<evidence type="ECO:0000256" key="9">
    <source>
        <dbReference type="ARBA" id="ARBA00023136"/>
    </source>
</evidence>
<protein>
    <recommendedName>
        <fullName evidence="11">Heme A synthase</fullName>
        <shortName evidence="11">HAS</shortName>
        <ecNumber evidence="11">1.17.99.9</ecNumber>
    </recommendedName>
    <alternativeName>
        <fullName evidence="11">Cytochrome aa3-controlling protein</fullName>
    </alternativeName>
</protein>
<evidence type="ECO:0000256" key="6">
    <source>
        <dbReference type="ARBA" id="ARBA00023002"/>
    </source>
</evidence>
<feature type="transmembrane region" description="Helical" evidence="11">
    <location>
        <begin position="214"/>
        <end position="232"/>
    </location>
</feature>
<feature type="binding site" description="axial binding residue" evidence="11">
    <location>
        <position position="216"/>
    </location>
    <ligand>
        <name>heme</name>
        <dbReference type="ChEBI" id="CHEBI:30413"/>
    </ligand>
    <ligandPart>
        <name>Fe</name>
        <dbReference type="ChEBI" id="CHEBI:18248"/>
    </ligandPart>
</feature>
<accession>A0ABW4W027</accession>
<comment type="function">
    <text evidence="11">Catalyzes the conversion of heme O to heme A by two successive hydroxylations of the methyl group at C8. The first hydroxylation forms heme I, the second hydroxylation results in an unstable dihydroxymethyl group, which spontaneously dehydrates, resulting in the formyl group of heme A.</text>
</comment>
<evidence type="ECO:0000313" key="13">
    <source>
        <dbReference type="Proteomes" id="UP001597383"/>
    </source>
</evidence>
<keyword evidence="6 11" id="KW-0560">Oxidoreductase</keyword>
<keyword evidence="2 11" id="KW-1003">Cell membrane</keyword>
<name>A0ABW4W027_9BACI</name>
<feature type="transmembrane region" description="Helical" evidence="11">
    <location>
        <begin position="120"/>
        <end position="142"/>
    </location>
</feature>
<dbReference type="InterPro" id="IPR050450">
    <property type="entry name" value="COX15/CtaA_HemeA_synthase"/>
</dbReference>
<dbReference type="EC" id="1.17.99.9" evidence="11"/>
<feature type="transmembrane region" description="Helical" evidence="11">
    <location>
        <begin position="275"/>
        <end position="295"/>
    </location>
</feature>
<dbReference type="RefSeq" id="WP_377555556.1">
    <property type="nucleotide sequence ID" value="NZ_JBHUHQ010000013.1"/>
</dbReference>
<evidence type="ECO:0000256" key="10">
    <source>
        <dbReference type="ARBA" id="ARBA00023157"/>
    </source>
</evidence>
<dbReference type="InterPro" id="IPR023755">
    <property type="entry name" value="HemeA_Synthase_type1"/>
</dbReference>
<keyword evidence="4 11" id="KW-0479">Metal-binding</keyword>
<feature type="transmembrane region" description="Helical" evidence="11">
    <location>
        <begin position="92"/>
        <end position="114"/>
    </location>
</feature>
<dbReference type="PANTHER" id="PTHR35457:SF1">
    <property type="entry name" value="HEME A SYNTHASE"/>
    <property type="match status" value="1"/>
</dbReference>
<keyword evidence="3 11" id="KW-0812">Transmembrane</keyword>
<evidence type="ECO:0000256" key="2">
    <source>
        <dbReference type="ARBA" id="ARBA00022475"/>
    </source>
</evidence>
<comment type="cofactor">
    <cofactor evidence="11">
        <name>heme b</name>
        <dbReference type="ChEBI" id="CHEBI:60344"/>
    </cofactor>
</comment>
<evidence type="ECO:0000256" key="4">
    <source>
        <dbReference type="ARBA" id="ARBA00022723"/>
    </source>
</evidence>
<reference evidence="13" key="1">
    <citation type="journal article" date="2019" name="Int. J. Syst. Evol. Microbiol.">
        <title>The Global Catalogue of Microorganisms (GCM) 10K type strain sequencing project: providing services to taxonomists for standard genome sequencing and annotation.</title>
        <authorList>
            <consortium name="The Broad Institute Genomics Platform"/>
            <consortium name="The Broad Institute Genome Sequencing Center for Infectious Disease"/>
            <person name="Wu L."/>
            <person name="Ma J."/>
        </authorList>
    </citation>
    <scope>NUCLEOTIDE SEQUENCE [LARGE SCALE GENOMIC DNA]</scope>
    <source>
        <strain evidence="13">R28</strain>
    </source>
</reference>
<feature type="transmembrane region" description="Helical" evidence="11">
    <location>
        <begin position="163"/>
        <end position="180"/>
    </location>
</feature>
<evidence type="ECO:0000256" key="5">
    <source>
        <dbReference type="ARBA" id="ARBA00022989"/>
    </source>
</evidence>
<evidence type="ECO:0000256" key="7">
    <source>
        <dbReference type="ARBA" id="ARBA00023004"/>
    </source>
</evidence>
<proteinExistence type="inferred from homology"/>
<keyword evidence="13" id="KW-1185">Reference proteome</keyword>
<feature type="binding site" description="axial binding residue" evidence="11">
    <location>
        <position position="278"/>
    </location>
    <ligand>
        <name>heme</name>
        <dbReference type="ChEBI" id="CHEBI:30413"/>
    </ligand>
    <ligandPart>
        <name>Fe</name>
        <dbReference type="ChEBI" id="CHEBI:18248"/>
    </ligandPart>
</feature>
<keyword evidence="5 11" id="KW-1133">Transmembrane helix</keyword>
<feature type="transmembrane region" description="Helical" evidence="11">
    <location>
        <begin position="7"/>
        <end position="26"/>
    </location>
</feature>
<dbReference type="HAMAP" id="MF_01664">
    <property type="entry name" value="HemeA_synth_type1"/>
    <property type="match status" value="1"/>
</dbReference>
<dbReference type="Pfam" id="PF02628">
    <property type="entry name" value="COX15-CtaA"/>
    <property type="match status" value="1"/>
</dbReference>
<comment type="similarity">
    <text evidence="11">Belongs to the COX15/CtaA family. Type 1 subfamily.</text>
</comment>
<evidence type="ECO:0000256" key="8">
    <source>
        <dbReference type="ARBA" id="ARBA00023133"/>
    </source>
</evidence>
<dbReference type="Proteomes" id="UP001597383">
    <property type="component" value="Unassembled WGS sequence"/>
</dbReference>
<dbReference type="EMBL" id="JBHUHQ010000013">
    <property type="protein sequence ID" value="MFD2043978.1"/>
    <property type="molecule type" value="Genomic_DNA"/>
</dbReference>
<evidence type="ECO:0000313" key="12">
    <source>
        <dbReference type="EMBL" id="MFD2043978.1"/>
    </source>
</evidence>
<organism evidence="12 13">
    <name type="scientific">Ornithinibacillus salinisoli</name>
    <dbReference type="NCBI Taxonomy" id="1848459"/>
    <lineage>
        <taxon>Bacteria</taxon>
        <taxon>Bacillati</taxon>
        <taxon>Bacillota</taxon>
        <taxon>Bacilli</taxon>
        <taxon>Bacillales</taxon>
        <taxon>Bacillaceae</taxon>
        <taxon>Ornithinibacillus</taxon>
    </lineage>
</organism>
<feature type="transmembrane region" description="Helical" evidence="11">
    <location>
        <begin position="63"/>
        <end position="80"/>
    </location>
</feature>